<proteinExistence type="predicted"/>
<evidence type="ECO:0000313" key="2">
    <source>
        <dbReference type="Proteomes" id="UP000266723"/>
    </source>
</evidence>
<dbReference type="Proteomes" id="UP000266723">
    <property type="component" value="Unassembled WGS sequence"/>
</dbReference>
<evidence type="ECO:0000313" key="1">
    <source>
        <dbReference type="EMBL" id="KAF3495638.1"/>
    </source>
</evidence>
<organism evidence="1 2">
    <name type="scientific">Brassica cretica</name>
    <name type="common">Mustard</name>
    <dbReference type="NCBI Taxonomy" id="69181"/>
    <lineage>
        <taxon>Eukaryota</taxon>
        <taxon>Viridiplantae</taxon>
        <taxon>Streptophyta</taxon>
        <taxon>Embryophyta</taxon>
        <taxon>Tracheophyta</taxon>
        <taxon>Spermatophyta</taxon>
        <taxon>Magnoliopsida</taxon>
        <taxon>eudicotyledons</taxon>
        <taxon>Gunneridae</taxon>
        <taxon>Pentapetalae</taxon>
        <taxon>rosids</taxon>
        <taxon>malvids</taxon>
        <taxon>Brassicales</taxon>
        <taxon>Brassicaceae</taxon>
        <taxon>Brassiceae</taxon>
        <taxon>Brassica</taxon>
    </lineage>
</organism>
<gene>
    <name evidence="1" type="ORF">DY000_02052309</name>
</gene>
<sequence length="300" mass="33060">MSVCEGRESEEDENRGLWARFRVVRFGLVVERPEVVAVGRRSQIDTNRATSGCHCGASLSNRQTRATSGCCCADLAMELERLPVVALGGHSESIFRAPKRRKDELLVTPAVGGYLRRLLSSSGTVARVVSIAVGNCLRGDLSGHGFQVRKGREIPREGGIRSRDTEIAVKGPVGSGSGSPRTEQWYALGLLVRTAVRSKPHTEKRISRWFAMYTWVSTVLQSANPCASHESGTIGLACTAGAVYWVCAWEQAMDCPVGSGWTTSSTGSVREREYVSGCKPYWRHTEGERLEEYWLDWIVY</sequence>
<keyword evidence="2" id="KW-1185">Reference proteome</keyword>
<reference evidence="1 2" key="1">
    <citation type="journal article" date="2020" name="BMC Genomics">
        <title>Intraspecific diversification of the crop wild relative Brassica cretica Lam. using demographic model selection.</title>
        <authorList>
            <person name="Kioukis A."/>
            <person name="Michalopoulou V.A."/>
            <person name="Briers L."/>
            <person name="Pirintsos S."/>
            <person name="Studholme D.J."/>
            <person name="Pavlidis P."/>
            <person name="Sarris P.F."/>
        </authorList>
    </citation>
    <scope>NUCLEOTIDE SEQUENCE [LARGE SCALE GENOMIC DNA]</scope>
    <source>
        <strain evidence="2">cv. PFS-1207/04</strain>
    </source>
</reference>
<protein>
    <submittedName>
        <fullName evidence="1">Uncharacterized protein</fullName>
    </submittedName>
</protein>
<comment type="caution">
    <text evidence="1">The sequence shown here is derived from an EMBL/GenBank/DDBJ whole genome shotgun (WGS) entry which is preliminary data.</text>
</comment>
<dbReference type="EMBL" id="QGKV02002055">
    <property type="protein sequence ID" value="KAF3495638.1"/>
    <property type="molecule type" value="Genomic_DNA"/>
</dbReference>
<name>A0ABQ7AD45_BRACR</name>
<accession>A0ABQ7AD45</accession>